<organism evidence="3 4">
    <name type="scientific">Candidatus Yanofskybacteria bacterium GW2011_GWB1_45_11</name>
    <dbReference type="NCBI Taxonomy" id="1619026"/>
    <lineage>
        <taxon>Bacteria</taxon>
        <taxon>Candidatus Yanofskyibacteriota</taxon>
    </lineage>
</organism>
<name>A0A0G1L2H5_9BACT</name>
<keyword evidence="1" id="KW-0812">Transmembrane</keyword>
<feature type="domain" description="Helix-turn-helix" evidence="2">
    <location>
        <begin position="10"/>
        <end position="60"/>
    </location>
</feature>
<sequence>MKFEGKKEAYISLKEATKFCNYSQEYLSLMARRGMIRAKKIGRNWFVTKDSLDEYLKKQSVLVSLPKNFVFKNGIATLTAADNSAGNSDDIISQFERLNSAPKIDDEPVVSKPVVTPAPQPHPDVHKDDRVISKLDRLSDSLQSYAQSITSILPRIVEKISVREEKSDVVGQALSPEEKEYISVQSQSFGYKIKKLNYVSRHSRTTTRLTAVSVAAIVILFLLVGGFSFGNIDKMAREFYETFKDATSIQGHFAGTHADEVLLLDKSGNISIFGHIETRGQLRSFAENGIAPIVVDSMTKVENLNSDYFDDLDSKDFTLAFVTKNGNITYEDVFLEGNVEVGKTLTVNGAVKLLDSLTVHGKLGVFSDAVFGKDITLTAGSLNIDKGTIKINDTQLVKNLNAEYLDGIKKGDINLDFVTSNGAETGRSITVGGIKVRGQSEFYAPGFFYDGVWGESGAFGTLGVAGDTSIGDNSNRDKVDLQIYSKNFTLDTDGNGSFSGNVGIGATTTTSDLVVSSRVESNLIP</sequence>
<accession>A0A0G1L2H5</accession>
<protein>
    <submittedName>
        <fullName evidence="3">Fic/DOC family protein</fullName>
    </submittedName>
</protein>
<evidence type="ECO:0000313" key="3">
    <source>
        <dbReference type="EMBL" id="KKT89925.1"/>
    </source>
</evidence>
<dbReference type="EMBL" id="LCKD01000011">
    <property type="protein sequence ID" value="KKT89925.1"/>
    <property type="molecule type" value="Genomic_DNA"/>
</dbReference>
<keyword evidence="1" id="KW-1133">Transmembrane helix</keyword>
<dbReference type="AlphaFoldDB" id="A0A0G1L2H5"/>
<comment type="caution">
    <text evidence="3">The sequence shown here is derived from an EMBL/GenBank/DDBJ whole genome shotgun (WGS) entry which is preliminary data.</text>
</comment>
<evidence type="ECO:0000313" key="4">
    <source>
        <dbReference type="Proteomes" id="UP000034368"/>
    </source>
</evidence>
<proteinExistence type="predicted"/>
<reference evidence="3 4" key="1">
    <citation type="journal article" date="2015" name="Nature">
        <title>rRNA introns, odd ribosomes, and small enigmatic genomes across a large radiation of phyla.</title>
        <authorList>
            <person name="Brown C.T."/>
            <person name="Hug L.A."/>
            <person name="Thomas B.C."/>
            <person name="Sharon I."/>
            <person name="Castelle C.J."/>
            <person name="Singh A."/>
            <person name="Wilkins M.J."/>
            <person name="Williams K.H."/>
            <person name="Banfield J.F."/>
        </authorList>
    </citation>
    <scope>NUCLEOTIDE SEQUENCE [LARGE SCALE GENOMIC DNA]</scope>
</reference>
<feature type="non-terminal residue" evidence="3">
    <location>
        <position position="525"/>
    </location>
</feature>
<keyword evidence="1" id="KW-0472">Membrane</keyword>
<dbReference type="Proteomes" id="UP000034368">
    <property type="component" value="Unassembled WGS sequence"/>
</dbReference>
<dbReference type="InterPro" id="IPR041657">
    <property type="entry name" value="HTH_17"/>
</dbReference>
<gene>
    <name evidence="3" type="ORF">UW90_C0011G0001</name>
</gene>
<evidence type="ECO:0000259" key="2">
    <source>
        <dbReference type="Pfam" id="PF12728"/>
    </source>
</evidence>
<dbReference type="Pfam" id="PF12728">
    <property type="entry name" value="HTH_17"/>
    <property type="match status" value="1"/>
</dbReference>
<feature type="transmembrane region" description="Helical" evidence="1">
    <location>
        <begin position="209"/>
        <end position="229"/>
    </location>
</feature>
<evidence type="ECO:0000256" key="1">
    <source>
        <dbReference type="SAM" id="Phobius"/>
    </source>
</evidence>